<feature type="compositionally biased region" description="Low complexity" evidence="9">
    <location>
        <begin position="1"/>
        <end position="18"/>
    </location>
</feature>
<organism evidence="11 12">
    <name type="scientific">Agromyces lapidis</name>
    <dbReference type="NCBI Taxonomy" id="279574"/>
    <lineage>
        <taxon>Bacteria</taxon>
        <taxon>Bacillati</taxon>
        <taxon>Actinomycetota</taxon>
        <taxon>Actinomycetes</taxon>
        <taxon>Micrococcales</taxon>
        <taxon>Microbacteriaceae</taxon>
        <taxon>Agromyces</taxon>
    </lineage>
</organism>
<comment type="caution">
    <text evidence="11">The sequence shown here is derived from an EMBL/GenBank/DDBJ whole genome shotgun (WGS) entry which is preliminary data.</text>
</comment>
<dbReference type="GO" id="GO:0004177">
    <property type="term" value="F:aminopeptidase activity"/>
    <property type="evidence" value="ECO:0007669"/>
    <property type="project" value="UniProtKB-KW"/>
</dbReference>
<name>A0ABV5SNZ0_9MICO</name>
<keyword evidence="11" id="KW-0645">Protease</keyword>
<evidence type="ECO:0000313" key="12">
    <source>
        <dbReference type="Proteomes" id="UP001589667"/>
    </source>
</evidence>
<proteinExistence type="inferred from homology"/>
<dbReference type="Proteomes" id="UP001589667">
    <property type="component" value="Unassembled WGS sequence"/>
</dbReference>
<feature type="domain" description="Aminopeptidase P N-terminal" evidence="10">
    <location>
        <begin position="58"/>
        <end position="202"/>
    </location>
</feature>
<dbReference type="SUPFAM" id="SSF53092">
    <property type="entry name" value="Creatinase/prolidase N-terminal domain"/>
    <property type="match status" value="1"/>
</dbReference>
<evidence type="ECO:0000256" key="8">
    <source>
        <dbReference type="RuleBase" id="RU000590"/>
    </source>
</evidence>
<evidence type="ECO:0000313" key="11">
    <source>
        <dbReference type="EMBL" id="MFB9642063.1"/>
    </source>
</evidence>
<dbReference type="RefSeq" id="WP_157424816.1">
    <property type="nucleotide sequence ID" value="NZ_BAAANI010000007.1"/>
</dbReference>
<gene>
    <name evidence="11" type="ORF">ACFFQV_07130</name>
</gene>
<protein>
    <recommendedName>
        <fullName evidence="4">Xaa-Pro aminopeptidase</fullName>
        <ecNumber evidence="4">3.4.11.9</ecNumber>
    </recommendedName>
</protein>
<dbReference type="EC" id="3.4.11.9" evidence="4"/>
<dbReference type="PANTHER" id="PTHR43226">
    <property type="entry name" value="XAA-PRO AMINOPEPTIDASE 3"/>
    <property type="match status" value="1"/>
</dbReference>
<evidence type="ECO:0000256" key="1">
    <source>
        <dbReference type="ARBA" id="ARBA00001424"/>
    </source>
</evidence>
<dbReference type="EMBL" id="JBHMBL010000001">
    <property type="protein sequence ID" value="MFB9642063.1"/>
    <property type="molecule type" value="Genomic_DNA"/>
</dbReference>
<keyword evidence="11" id="KW-0031">Aminopeptidase</keyword>
<dbReference type="SMART" id="SM01011">
    <property type="entry name" value="AMP_N"/>
    <property type="match status" value="1"/>
</dbReference>
<evidence type="ECO:0000256" key="3">
    <source>
        <dbReference type="ARBA" id="ARBA00008766"/>
    </source>
</evidence>
<evidence type="ECO:0000256" key="7">
    <source>
        <dbReference type="ARBA" id="ARBA00023211"/>
    </source>
</evidence>
<comment type="similarity">
    <text evidence="3 8">Belongs to the peptidase M24B family.</text>
</comment>
<dbReference type="PANTHER" id="PTHR43226:SF4">
    <property type="entry name" value="XAA-PRO AMINOPEPTIDASE 3"/>
    <property type="match status" value="1"/>
</dbReference>
<dbReference type="SUPFAM" id="SSF55920">
    <property type="entry name" value="Creatinase/aminopeptidase"/>
    <property type="match status" value="1"/>
</dbReference>
<feature type="region of interest" description="Disordered" evidence="9">
    <location>
        <begin position="1"/>
        <end position="47"/>
    </location>
</feature>
<evidence type="ECO:0000256" key="2">
    <source>
        <dbReference type="ARBA" id="ARBA00001936"/>
    </source>
</evidence>
<dbReference type="Pfam" id="PF05195">
    <property type="entry name" value="AMP_N"/>
    <property type="match status" value="1"/>
</dbReference>
<comment type="catalytic activity">
    <reaction evidence="1">
        <text>Release of any N-terminal amino acid, including proline, that is linked to proline, even from a dipeptide or tripeptide.</text>
        <dbReference type="EC" id="3.4.11.9"/>
    </reaction>
</comment>
<dbReference type="Gene3D" id="3.90.230.10">
    <property type="entry name" value="Creatinase/methionine aminopeptidase superfamily"/>
    <property type="match status" value="1"/>
</dbReference>
<evidence type="ECO:0000256" key="6">
    <source>
        <dbReference type="ARBA" id="ARBA00022801"/>
    </source>
</evidence>
<dbReference type="PROSITE" id="PS00491">
    <property type="entry name" value="PROLINE_PEPTIDASE"/>
    <property type="match status" value="1"/>
</dbReference>
<dbReference type="Gene3D" id="3.40.350.10">
    <property type="entry name" value="Creatinase/prolidase N-terminal domain"/>
    <property type="match status" value="1"/>
</dbReference>
<accession>A0ABV5SNZ0</accession>
<evidence type="ECO:0000256" key="9">
    <source>
        <dbReference type="SAM" id="MobiDB-lite"/>
    </source>
</evidence>
<dbReference type="InterPro" id="IPR036005">
    <property type="entry name" value="Creatinase/aminopeptidase-like"/>
</dbReference>
<sequence>MANSSDTSTTETAAPATTNGDEADRNANRSTTPGSEGFKNFIGTGWAERDETLPQARPQAANAAERRAKVSAAFPGQRLVIPAGDMKQRANDTDYPYRAHSAFAHLTGWGSDSEPGALLVLEPTGDTGHEATLYFRERAGRDSEEFYANAAIGEFWIGPRPSLAHVAADLAVATRDILDFDAVIDAVDTATLVIREADAAVTERVDHARIRFAAERVLSENAQDAAFSLEVGGDHEPDGELARVVSELRLVKDDYEIAEMRAAIDATERGFGEVLAELPRITAEVRGERVIEGVFATRARLDGNDVGYGSIAAAGPHATILHWTRNDGPVVPGDLVLLDAGVEMDSYYTADITRTFPVNGTFSPVQRQVYEAVLEAADAAFAIVKPGIVFREVHAAAMAVIARKTAEWGFLPVSAEESLEPDNQFHRRYMVHGTSHHLGLDVHDCAQARRELYMDGVIEAGMIFTIEPGLYFQPDDLTVPAEFRGIGVRIEDDILVTADGAENLSVRIPRTADAVEAWVQGARG</sequence>
<dbReference type="Pfam" id="PF00557">
    <property type="entry name" value="Peptidase_M24"/>
    <property type="match status" value="1"/>
</dbReference>
<reference evidence="11 12" key="1">
    <citation type="submission" date="2024-09" db="EMBL/GenBank/DDBJ databases">
        <authorList>
            <person name="Sun Q."/>
            <person name="Mori K."/>
        </authorList>
    </citation>
    <scope>NUCLEOTIDE SEQUENCE [LARGE SCALE GENOMIC DNA]</scope>
    <source>
        <strain evidence="11 12">JCM 14321</strain>
    </source>
</reference>
<dbReference type="InterPro" id="IPR001131">
    <property type="entry name" value="Peptidase_M24B_aminopep-P_CS"/>
</dbReference>
<dbReference type="InterPro" id="IPR007865">
    <property type="entry name" value="Aminopep_P_N"/>
</dbReference>
<dbReference type="InterPro" id="IPR052433">
    <property type="entry name" value="X-Pro_dipept-like"/>
</dbReference>
<keyword evidence="6 11" id="KW-0378">Hydrolase</keyword>
<dbReference type="CDD" id="cd01087">
    <property type="entry name" value="Prolidase"/>
    <property type="match status" value="1"/>
</dbReference>
<evidence type="ECO:0000259" key="10">
    <source>
        <dbReference type="SMART" id="SM01011"/>
    </source>
</evidence>
<dbReference type="InterPro" id="IPR029149">
    <property type="entry name" value="Creatin/AminoP/Spt16_N"/>
</dbReference>
<evidence type="ECO:0000256" key="4">
    <source>
        <dbReference type="ARBA" id="ARBA00012574"/>
    </source>
</evidence>
<evidence type="ECO:0000256" key="5">
    <source>
        <dbReference type="ARBA" id="ARBA00022723"/>
    </source>
</evidence>
<keyword evidence="5 8" id="KW-0479">Metal-binding</keyword>
<dbReference type="InterPro" id="IPR000994">
    <property type="entry name" value="Pept_M24"/>
</dbReference>
<keyword evidence="12" id="KW-1185">Reference proteome</keyword>
<keyword evidence="7" id="KW-0464">Manganese</keyword>
<comment type="cofactor">
    <cofactor evidence="2">
        <name>Mn(2+)</name>
        <dbReference type="ChEBI" id="CHEBI:29035"/>
    </cofactor>
</comment>